<proteinExistence type="predicted"/>
<dbReference type="PANTHER" id="PTHR34385">
    <property type="entry name" value="D-ALANYL-D-ALANINE CARBOXYPEPTIDASE"/>
    <property type="match status" value="1"/>
</dbReference>
<evidence type="ECO:0000313" key="3">
    <source>
        <dbReference type="Proteomes" id="UP000680132"/>
    </source>
</evidence>
<dbReference type="GO" id="GO:0008233">
    <property type="term" value="F:peptidase activity"/>
    <property type="evidence" value="ECO:0007669"/>
    <property type="project" value="InterPro"/>
</dbReference>
<dbReference type="InterPro" id="IPR052179">
    <property type="entry name" value="DD-CPase-like"/>
</dbReference>
<keyword evidence="3" id="KW-1185">Reference proteome</keyword>
<dbReference type="Proteomes" id="UP000680132">
    <property type="component" value="Unassembled WGS sequence"/>
</dbReference>
<dbReference type="InterPro" id="IPR003709">
    <property type="entry name" value="VanY-like_core_dom"/>
</dbReference>
<dbReference type="SUPFAM" id="SSF55166">
    <property type="entry name" value="Hedgehog/DD-peptidase"/>
    <property type="match status" value="1"/>
</dbReference>
<dbReference type="InterPro" id="IPR058193">
    <property type="entry name" value="VanY/YodJ_core_dom"/>
</dbReference>
<dbReference type="Gene3D" id="3.30.1380.10">
    <property type="match status" value="1"/>
</dbReference>
<evidence type="ECO:0000313" key="2">
    <source>
        <dbReference type="EMBL" id="MBO3662896.1"/>
    </source>
</evidence>
<sequence>MVALAAAALLGGEVAMLTELVDRGPAAAAERAPDAEDHGDDAAGVIPVPVIEQVTADPDGPVDGCAGGALQAKDPAAMIAAFGGAAAMHEAILAGAAPCVPLDDPSLPWVVVNKLRPLNPAQYAPSHVEVPPSHMVDGRLRADVIASFEQLVAAATEAGAGRMSLFSGYRSYDVQVDTYHSQVDARGQHGADALSARPGYSEHQLGLAVDVVACDDGGCGTIYEFGGTPQAQWVAENGWRFGWIVRYEQDQTSITGYDPEPWHLRYIGPELAEVYHQGGHRTLEAFFGLPAAPDYG</sequence>
<dbReference type="CDD" id="cd14852">
    <property type="entry name" value="LD-carboxypeptidase"/>
    <property type="match status" value="1"/>
</dbReference>
<feature type="domain" description="D-alanyl-D-alanine carboxypeptidase-like core" evidence="1">
    <location>
        <begin position="139"/>
        <end position="268"/>
    </location>
</feature>
<accession>A0A939TQ90</accession>
<evidence type="ECO:0000259" key="1">
    <source>
        <dbReference type="Pfam" id="PF02557"/>
    </source>
</evidence>
<dbReference type="GO" id="GO:0006508">
    <property type="term" value="P:proteolysis"/>
    <property type="evidence" value="ECO:0007669"/>
    <property type="project" value="InterPro"/>
</dbReference>
<dbReference type="Pfam" id="PF02557">
    <property type="entry name" value="VanY"/>
    <property type="match status" value="1"/>
</dbReference>
<gene>
    <name evidence="2" type="ORF">J5V96_05130</name>
</gene>
<protein>
    <submittedName>
        <fullName evidence="2">M15 family metallopeptidase</fullName>
    </submittedName>
</protein>
<dbReference type="PANTHER" id="PTHR34385:SF1">
    <property type="entry name" value="PEPTIDOGLYCAN L-ALANYL-D-GLUTAMATE ENDOPEPTIDASE CWLK"/>
    <property type="match status" value="1"/>
</dbReference>
<name>A0A939TQ90_9MICO</name>
<dbReference type="InterPro" id="IPR009045">
    <property type="entry name" value="Zn_M74/Hedgehog-like"/>
</dbReference>
<dbReference type="EMBL" id="JAGFOA010000002">
    <property type="protein sequence ID" value="MBO3662896.1"/>
    <property type="molecule type" value="Genomic_DNA"/>
</dbReference>
<dbReference type="AlphaFoldDB" id="A0A939TQ90"/>
<reference evidence="2" key="1">
    <citation type="submission" date="2021-03" db="EMBL/GenBank/DDBJ databases">
        <title>Microbacterium sp. nov., a novel actinobacterium isolated from cow dung.</title>
        <authorList>
            <person name="Zhang L."/>
        </authorList>
    </citation>
    <scope>NUCLEOTIDE SEQUENCE</scope>
    <source>
        <strain evidence="2">NEAU-LLB</strain>
    </source>
</reference>
<organism evidence="2 3">
    <name type="scientific">Microbacterium stercoris</name>
    <dbReference type="NCBI Taxonomy" id="2820289"/>
    <lineage>
        <taxon>Bacteria</taxon>
        <taxon>Bacillati</taxon>
        <taxon>Actinomycetota</taxon>
        <taxon>Actinomycetes</taxon>
        <taxon>Micrococcales</taxon>
        <taxon>Microbacteriaceae</taxon>
        <taxon>Microbacterium</taxon>
    </lineage>
</organism>
<comment type="caution">
    <text evidence="2">The sequence shown here is derived from an EMBL/GenBank/DDBJ whole genome shotgun (WGS) entry which is preliminary data.</text>
</comment>